<dbReference type="RefSeq" id="WP_073030274.1">
    <property type="nucleotide sequence ID" value="NZ_FQXJ01000009.1"/>
</dbReference>
<dbReference type="OrthoDB" id="1950287at2"/>
<keyword evidence="1" id="KW-0812">Transmembrane</keyword>
<dbReference type="STRING" id="1121420.SAMN02746098_02725"/>
<dbReference type="Proteomes" id="UP000183954">
    <property type="component" value="Unassembled WGS sequence"/>
</dbReference>
<accession>A0A1M5YXM4</accession>
<proteinExistence type="predicted"/>
<gene>
    <name evidence="3" type="ORF">SAMN02746098_02725</name>
</gene>
<dbReference type="InterPro" id="IPR043726">
    <property type="entry name" value="LiaI-LiaF-like_TM1"/>
</dbReference>
<feature type="domain" description="LiaI-LiaF-like transmembrane region" evidence="2">
    <location>
        <begin position="11"/>
        <end position="53"/>
    </location>
</feature>
<keyword evidence="1" id="KW-1133">Transmembrane helix</keyword>
<protein>
    <recommendedName>
        <fullName evidence="2">LiaI-LiaF-like transmembrane region domain-containing protein</fullName>
    </recommendedName>
</protein>
<dbReference type="EMBL" id="FQXJ01000009">
    <property type="protein sequence ID" value="SHI16802.1"/>
    <property type="molecule type" value="Genomic_DNA"/>
</dbReference>
<keyword evidence="1" id="KW-0472">Membrane</keyword>
<evidence type="ECO:0000313" key="3">
    <source>
        <dbReference type="EMBL" id="SHI16802.1"/>
    </source>
</evidence>
<feature type="transmembrane region" description="Helical" evidence="1">
    <location>
        <begin position="61"/>
        <end position="79"/>
    </location>
</feature>
<dbReference type="AlphaFoldDB" id="A0A1M5YXM4"/>
<keyword evidence="4" id="KW-1185">Reference proteome</keyword>
<dbReference type="Pfam" id="PF18917">
    <property type="entry name" value="LiaI-LiaF-like_TM1"/>
    <property type="match status" value="1"/>
</dbReference>
<evidence type="ECO:0000259" key="2">
    <source>
        <dbReference type="Pfam" id="PF18917"/>
    </source>
</evidence>
<feature type="transmembrane region" description="Helical" evidence="1">
    <location>
        <begin position="34"/>
        <end position="54"/>
    </location>
</feature>
<sequence length="330" mass="35823">MKRVFDSVSRGLLLITMGIIFFLLNYGFLSWNLWAHVLDLWPLILILAGIGLLLNRRIPLSAILLIFLLSMVGYSLVVGDKPVPWRMSNNFHGNLRGTEAIEVPARIGGSGTIDVPLPSEVKKAQLNLELGGAQFKVKALENNQSQGQLMTGNYRWERRGSDPTVNGSPIVIEQSGDTIIAKLSSSTPRTGPGNFKDISLNLSPKVHYDFDIEAGAINGDIDLSQLFVDKFKISTGASELKLQFGDLGSATDGEIESGASKLTLVVPEETGLKIRLNGVATSTNFMGTGLLLENKDWVSPNYAEAKSKIDLEISTAAGTLRLERPSNSIL</sequence>
<feature type="transmembrane region" description="Helical" evidence="1">
    <location>
        <begin position="12"/>
        <end position="28"/>
    </location>
</feature>
<evidence type="ECO:0000256" key="1">
    <source>
        <dbReference type="SAM" id="Phobius"/>
    </source>
</evidence>
<reference evidence="4" key="1">
    <citation type="submission" date="2016-11" db="EMBL/GenBank/DDBJ databases">
        <authorList>
            <person name="Varghese N."/>
            <person name="Submissions S."/>
        </authorList>
    </citation>
    <scope>NUCLEOTIDE SEQUENCE [LARGE SCALE GENOMIC DNA]</scope>
    <source>
        <strain evidence="4">DSM 15449</strain>
    </source>
</reference>
<organism evidence="3 4">
    <name type="scientific">Desulfosporosinus lacus DSM 15449</name>
    <dbReference type="NCBI Taxonomy" id="1121420"/>
    <lineage>
        <taxon>Bacteria</taxon>
        <taxon>Bacillati</taxon>
        <taxon>Bacillota</taxon>
        <taxon>Clostridia</taxon>
        <taxon>Eubacteriales</taxon>
        <taxon>Desulfitobacteriaceae</taxon>
        <taxon>Desulfosporosinus</taxon>
    </lineage>
</organism>
<evidence type="ECO:0000313" key="4">
    <source>
        <dbReference type="Proteomes" id="UP000183954"/>
    </source>
</evidence>
<name>A0A1M5YXM4_9FIRM</name>